<dbReference type="AlphaFoldDB" id="A0A914WE51"/>
<accession>A0A914WE51</accession>
<dbReference type="GO" id="GO:0044611">
    <property type="term" value="C:nuclear pore inner ring"/>
    <property type="evidence" value="ECO:0007669"/>
    <property type="project" value="TreeGrafter"/>
</dbReference>
<dbReference type="PANTHER" id="PTHR31431:SF1">
    <property type="entry name" value="NUCLEOPORIN NUP188"/>
    <property type="match status" value="1"/>
</dbReference>
<protein>
    <submittedName>
        <fullName evidence="2">Uncharacterized protein</fullName>
    </submittedName>
</protein>
<evidence type="ECO:0000313" key="1">
    <source>
        <dbReference type="Proteomes" id="UP000887566"/>
    </source>
</evidence>
<name>A0A914WE51_9BILA</name>
<dbReference type="Proteomes" id="UP000887566">
    <property type="component" value="Unplaced"/>
</dbReference>
<dbReference type="GO" id="GO:0006606">
    <property type="term" value="P:protein import into nucleus"/>
    <property type="evidence" value="ECO:0007669"/>
    <property type="project" value="TreeGrafter"/>
</dbReference>
<dbReference type="PANTHER" id="PTHR31431">
    <property type="entry name" value="NUCLEOPORIN NUP188 HOMOLOG"/>
    <property type="match status" value="1"/>
</dbReference>
<reference evidence="2" key="1">
    <citation type="submission" date="2022-11" db="UniProtKB">
        <authorList>
            <consortium name="WormBaseParasite"/>
        </authorList>
    </citation>
    <scope>IDENTIFICATION</scope>
</reference>
<dbReference type="GO" id="GO:0017056">
    <property type="term" value="F:structural constituent of nuclear pore"/>
    <property type="evidence" value="ECO:0007669"/>
    <property type="project" value="InterPro"/>
</dbReference>
<sequence>MLASDGGSVDRVMEVQKALIELLHLSLTFFRRFSPNLAQASNDEAFDPESYEPLLELEYNTSGSSESARMLSFGSLLRCVHLCISALRKLDTHSRASTASPSAQRSLSFPVIADRTVMAMILEASIELVLAQTVHRLRHPRVAQADKDVLRREVATELGELMSRCQRYAGGSPSAQRRGSSTRMSPAASTAFDAQFIKFAQQFVQDLAHVS</sequence>
<keyword evidence="1" id="KW-1185">Reference proteome</keyword>
<dbReference type="InterPro" id="IPR044840">
    <property type="entry name" value="Nup188"/>
</dbReference>
<dbReference type="WBParaSite" id="PSAMB.scaffold3766size16966.g22454.t1">
    <property type="protein sequence ID" value="PSAMB.scaffold3766size16966.g22454.t1"/>
    <property type="gene ID" value="PSAMB.scaffold3766size16966.g22454"/>
</dbReference>
<dbReference type="GO" id="GO:0006405">
    <property type="term" value="P:RNA export from nucleus"/>
    <property type="evidence" value="ECO:0007669"/>
    <property type="project" value="TreeGrafter"/>
</dbReference>
<proteinExistence type="predicted"/>
<organism evidence="1 2">
    <name type="scientific">Plectus sambesii</name>
    <dbReference type="NCBI Taxonomy" id="2011161"/>
    <lineage>
        <taxon>Eukaryota</taxon>
        <taxon>Metazoa</taxon>
        <taxon>Ecdysozoa</taxon>
        <taxon>Nematoda</taxon>
        <taxon>Chromadorea</taxon>
        <taxon>Plectida</taxon>
        <taxon>Plectina</taxon>
        <taxon>Plectoidea</taxon>
        <taxon>Plectidae</taxon>
        <taxon>Plectus</taxon>
    </lineage>
</organism>
<evidence type="ECO:0000313" key="2">
    <source>
        <dbReference type="WBParaSite" id="PSAMB.scaffold3766size16966.g22454.t1"/>
    </source>
</evidence>